<dbReference type="OrthoDB" id="540174at2759"/>
<evidence type="ECO:0000256" key="3">
    <source>
        <dbReference type="ARBA" id="ARBA00023004"/>
    </source>
</evidence>
<evidence type="ECO:0000313" key="6">
    <source>
        <dbReference type="Proteomes" id="UP000092154"/>
    </source>
</evidence>
<keyword evidence="5" id="KW-0560">Oxidoreductase</keyword>
<name>A0A1B7N5X8_9AGAM</name>
<keyword evidence="4" id="KW-0349">Heme</keyword>
<dbReference type="Gene3D" id="1.20.58.480">
    <property type="match status" value="1"/>
</dbReference>
<sequence length="472" mass="52749">MNPIDLLPSPFYLFESIISVLNSAQLSRKAAPGPQPTPADFDVNIQTNTGFLPAKPIPQLPEAYSLWENALTRAQQVLVLGVNITEEDTQTRSDGELWRAQIRALPVLSIKGLNGDKQLLRRAHKVLAFLVHFYAHSIPDQTDGSVIIPRSLATPLLEVSGILRMAPVLTFADTVLWNWDLINPELPVTIENINFGVELFSGTEDERNFWLGNATVELLGVEILHIINEYHNLPNVSDLASICKINRLLTRLSAVVRRIEETMASMRETVDPSTFYWQVRPWFNGSATGTSGISWVYEDGPDASTLDLSGPSAGQSSVMHTLDIFLDVDFKLHQRRHPAPSDANKRSDVGFMERMRRYMPGDHRDYLSYLANTSRPVRDLAQRTPAVKEPYNALVLALKKLRDSHIRIACLYVVSMSRSTKVPPGCPVFAMMRRMERQQNQEGHSTGTGGNNLSLLLKSNRDATARTALKSN</sequence>
<organism evidence="5 6">
    <name type="scientific">Rhizopogon vinicolor AM-OR11-026</name>
    <dbReference type="NCBI Taxonomy" id="1314800"/>
    <lineage>
        <taxon>Eukaryota</taxon>
        <taxon>Fungi</taxon>
        <taxon>Dikarya</taxon>
        <taxon>Basidiomycota</taxon>
        <taxon>Agaricomycotina</taxon>
        <taxon>Agaricomycetes</taxon>
        <taxon>Agaricomycetidae</taxon>
        <taxon>Boletales</taxon>
        <taxon>Suillineae</taxon>
        <taxon>Rhizopogonaceae</taxon>
        <taxon>Rhizopogon</taxon>
    </lineage>
</organism>
<dbReference type="InParanoid" id="A0A1B7N5X8"/>
<dbReference type="Proteomes" id="UP000092154">
    <property type="component" value="Unassembled WGS sequence"/>
</dbReference>
<feature type="binding site" description="proximal binding residue" evidence="4">
    <location>
        <position position="405"/>
    </location>
    <ligand>
        <name>heme b</name>
        <dbReference type="ChEBI" id="CHEBI:60344"/>
    </ligand>
    <ligandPart>
        <name>Fe</name>
        <dbReference type="ChEBI" id="CHEBI:18248"/>
    </ligandPart>
</feature>
<evidence type="ECO:0000256" key="1">
    <source>
        <dbReference type="ARBA" id="ARBA00007119"/>
    </source>
</evidence>
<reference evidence="5 6" key="1">
    <citation type="submission" date="2016-06" db="EMBL/GenBank/DDBJ databases">
        <title>Comparative genomics of the ectomycorrhizal sister species Rhizopogon vinicolor and Rhizopogon vesiculosus (Basidiomycota: Boletales) reveals a divergence of the mating type B locus.</title>
        <authorList>
            <consortium name="DOE Joint Genome Institute"/>
            <person name="Mujic A.B."/>
            <person name="Kuo A."/>
            <person name="Tritt A."/>
            <person name="Lipzen A."/>
            <person name="Chen C."/>
            <person name="Johnson J."/>
            <person name="Sharma A."/>
            <person name="Barry K."/>
            <person name="Grigoriev I.V."/>
            <person name="Spatafora J.W."/>
        </authorList>
    </citation>
    <scope>NUCLEOTIDE SEQUENCE [LARGE SCALE GENOMIC DNA]</scope>
    <source>
        <strain evidence="5 6">AM-OR11-026</strain>
    </source>
</reference>
<keyword evidence="3 4" id="KW-0408">Iron</keyword>
<evidence type="ECO:0000256" key="2">
    <source>
        <dbReference type="ARBA" id="ARBA00022723"/>
    </source>
</evidence>
<dbReference type="EMBL" id="KV448218">
    <property type="protein sequence ID" value="OAX40265.1"/>
    <property type="molecule type" value="Genomic_DNA"/>
</dbReference>
<dbReference type="GO" id="GO:0019441">
    <property type="term" value="P:L-tryptophan catabolic process to kynurenine"/>
    <property type="evidence" value="ECO:0007669"/>
    <property type="project" value="InterPro"/>
</dbReference>
<evidence type="ECO:0000313" key="5">
    <source>
        <dbReference type="EMBL" id="OAX40265.1"/>
    </source>
</evidence>
<keyword evidence="6" id="KW-1185">Reference proteome</keyword>
<dbReference type="InterPro" id="IPR000898">
    <property type="entry name" value="Indolamine_dOase"/>
</dbReference>
<gene>
    <name evidence="5" type="ORF">K503DRAFT_781523</name>
</gene>
<dbReference type="STRING" id="1314800.A0A1B7N5X8"/>
<protein>
    <submittedName>
        <fullName evidence="5">Indoleamine 2,3-dioxygenase</fullName>
    </submittedName>
</protein>
<dbReference type="InterPro" id="IPR037217">
    <property type="entry name" value="Trp/Indoleamine_2_3_dOase-like"/>
</dbReference>
<dbReference type="GO" id="GO:0020037">
    <property type="term" value="F:heme binding"/>
    <property type="evidence" value="ECO:0007669"/>
    <property type="project" value="InterPro"/>
</dbReference>
<accession>A0A1B7N5X8</accession>
<dbReference type="GO" id="GO:0033754">
    <property type="term" value="F:indoleamine 2,3-dioxygenase activity"/>
    <property type="evidence" value="ECO:0007669"/>
    <property type="project" value="TreeGrafter"/>
</dbReference>
<dbReference type="PANTHER" id="PTHR28657">
    <property type="entry name" value="INDOLEAMINE 2,3-DIOXYGENASE"/>
    <property type="match status" value="1"/>
</dbReference>
<dbReference type="Pfam" id="PF01231">
    <property type="entry name" value="IDO"/>
    <property type="match status" value="1"/>
</dbReference>
<keyword evidence="5" id="KW-0223">Dioxygenase</keyword>
<dbReference type="AlphaFoldDB" id="A0A1B7N5X8"/>
<dbReference type="GO" id="GO:0034354">
    <property type="term" value="P:'de novo' NAD+ biosynthetic process from L-tryptophan"/>
    <property type="evidence" value="ECO:0007669"/>
    <property type="project" value="TreeGrafter"/>
</dbReference>
<keyword evidence="2 4" id="KW-0479">Metal-binding</keyword>
<dbReference type="SUPFAM" id="SSF140959">
    <property type="entry name" value="Indolic compounds 2,3-dioxygenase-like"/>
    <property type="match status" value="1"/>
</dbReference>
<dbReference type="GO" id="GO:0005737">
    <property type="term" value="C:cytoplasm"/>
    <property type="evidence" value="ECO:0007669"/>
    <property type="project" value="TreeGrafter"/>
</dbReference>
<evidence type="ECO:0000256" key="4">
    <source>
        <dbReference type="PIRSR" id="PIRSR600898-1"/>
    </source>
</evidence>
<comment type="similarity">
    <text evidence="1">Belongs to the indoleamine 2,3-dioxygenase family.</text>
</comment>
<dbReference type="GO" id="GO:0046872">
    <property type="term" value="F:metal ion binding"/>
    <property type="evidence" value="ECO:0007669"/>
    <property type="project" value="UniProtKB-KW"/>
</dbReference>
<dbReference type="PANTHER" id="PTHR28657:SF5">
    <property type="entry name" value="INDOLEAMINE 2,3-DIOXYGENASE"/>
    <property type="match status" value="1"/>
</dbReference>
<proteinExistence type="inferred from homology"/>